<name>A0ABM6FQQ1_9BURK</name>
<proteinExistence type="predicted"/>
<accession>A0ABM6FQQ1</accession>
<dbReference type="EMBL" id="CP010897">
    <property type="protein sequence ID" value="APD11149.1"/>
    <property type="molecule type" value="Genomic_DNA"/>
</dbReference>
<evidence type="ECO:0000313" key="3">
    <source>
        <dbReference type="Proteomes" id="UP000035085"/>
    </source>
</evidence>
<feature type="region of interest" description="Disordered" evidence="1">
    <location>
        <begin position="1"/>
        <end position="83"/>
    </location>
</feature>
<evidence type="ECO:0000256" key="1">
    <source>
        <dbReference type="SAM" id="MobiDB-lite"/>
    </source>
</evidence>
<gene>
    <name evidence="2" type="ORF">UC34_25165</name>
</gene>
<organism evidence="2 3">
    <name type="scientific">Pandoraea vervacti</name>
    <dbReference type="NCBI Taxonomy" id="656178"/>
    <lineage>
        <taxon>Bacteria</taxon>
        <taxon>Pseudomonadati</taxon>
        <taxon>Pseudomonadota</taxon>
        <taxon>Betaproteobacteria</taxon>
        <taxon>Burkholderiales</taxon>
        <taxon>Burkholderiaceae</taxon>
        <taxon>Pandoraea</taxon>
    </lineage>
</organism>
<protein>
    <submittedName>
        <fullName evidence="2">Uncharacterized protein</fullName>
    </submittedName>
</protein>
<sequence>MPADAAADAGGAGGVGGVGGADGADKTVAARSSLPETSTTPGAGDDLADAIEMGAATSGSRHGETRRRAACRGSLREIAMPRS</sequence>
<reference evidence="3" key="1">
    <citation type="submission" date="2015-02" db="EMBL/GenBank/DDBJ databases">
        <title>Complete Genome Sequencing of Pandoraea vervacti NS15 sp. nov.</title>
        <authorList>
            <person name="Chan K.-G."/>
        </authorList>
    </citation>
    <scope>NUCLEOTIDE SEQUENCE [LARGE SCALE GENOMIC DNA]</scope>
    <source>
        <strain evidence="3">NS15</strain>
    </source>
</reference>
<keyword evidence="3" id="KW-1185">Reference proteome</keyword>
<evidence type="ECO:0000313" key="2">
    <source>
        <dbReference type="EMBL" id="APD11149.1"/>
    </source>
</evidence>
<feature type="compositionally biased region" description="Gly residues" evidence="1">
    <location>
        <begin position="10"/>
        <end position="22"/>
    </location>
</feature>
<dbReference type="Proteomes" id="UP000035085">
    <property type="component" value="Chromosome"/>
</dbReference>